<proteinExistence type="predicted"/>
<keyword evidence="1" id="KW-0808">Transferase</keyword>
<dbReference type="STRING" id="1196324.A374_15267"/>
<name>I8AFV9_9BACL</name>
<dbReference type="GO" id="GO:0016740">
    <property type="term" value="F:transferase activity"/>
    <property type="evidence" value="ECO:0007669"/>
    <property type="project" value="UniProtKB-KW"/>
</dbReference>
<dbReference type="PATRIC" id="fig|1196324.3.peg.3126"/>
<comment type="caution">
    <text evidence="1">The sequence shown here is derived from an EMBL/GenBank/DDBJ whole genome shotgun (WGS) entry which is preliminary data.</text>
</comment>
<dbReference type="eggNOG" id="COG0456">
    <property type="taxonomic scope" value="Bacteria"/>
</dbReference>
<dbReference type="Proteomes" id="UP000004080">
    <property type="component" value="Unassembled WGS sequence"/>
</dbReference>
<dbReference type="SUPFAM" id="SSF55729">
    <property type="entry name" value="Acyl-CoA N-acyltransferases (Nat)"/>
    <property type="match status" value="1"/>
</dbReference>
<organism evidence="1 2">
    <name type="scientific">Fictibacillus macauensis ZFHKF-1</name>
    <dbReference type="NCBI Taxonomy" id="1196324"/>
    <lineage>
        <taxon>Bacteria</taxon>
        <taxon>Bacillati</taxon>
        <taxon>Bacillota</taxon>
        <taxon>Bacilli</taxon>
        <taxon>Bacillales</taxon>
        <taxon>Fictibacillaceae</taxon>
        <taxon>Fictibacillus</taxon>
    </lineage>
</organism>
<accession>I8AFV9</accession>
<reference evidence="1 2" key="1">
    <citation type="journal article" date="2012" name="J. Bacteriol.">
        <title>Genome of Bacillus macauensis ZFHKF-1, a Long-Chain-Forming Bacterium.</title>
        <authorList>
            <person name="Cai L."/>
            <person name="Zhang T."/>
        </authorList>
    </citation>
    <scope>NUCLEOTIDE SEQUENCE [LARGE SCALE GENOMIC DNA]</scope>
    <source>
        <strain evidence="1 2">ZFHKF-1</strain>
    </source>
</reference>
<dbReference type="EMBL" id="AKKV01000032">
    <property type="protein sequence ID" value="EIT84497.1"/>
    <property type="molecule type" value="Genomic_DNA"/>
</dbReference>
<sequence>MNDTNLGKGELESLVSESRNKNVTRIGVVINKSAAHYLQFSKLLVNHGFTAYASKVEVTKLLQGLTEPKKAYEWRSISTNTLTEAEFKKLWSQCRIGSENRTSSLSIEEHVASVQQLLGEKWRDACVAFYEGSKAIGITIPHIEPGTQDEGRLFYFGLVPEERGRGRSGLIHTQSLWLLKQMGATFYKGSTHETNLKMQKVFLNNACSITRHIESYYLDLT</sequence>
<keyword evidence="2" id="KW-1185">Reference proteome</keyword>
<protein>
    <submittedName>
        <fullName evidence="1">Acetyltransferase</fullName>
    </submittedName>
</protein>
<dbReference type="RefSeq" id="WP_007203127.1">
    <property type="nucleotide sequence ID" value="NZ_AKKV01000032.1"/>
</dbReference>
<evidence type="ECO:0000313" key="2">
    <source>
        <dbReference type="Proteomes" id="UP000004080"/>
    </source>
</evidence>
<dbReference type="OrthoDB" id="511027at2"/>
<gene>
    <name evidence="1" type="ORF">A374_15267</name>
</gene>
<evidence type="ECO:0000313" key="1">
    <source>
        <dbReference type="EMBL" id="EIT84497.1"/>
    </source>
</evidence>
<dbReference type="AlphaFoldDB" id="I8AFV9"/>
<dbReference type="InterPro" id="IPR016181">
    <property type="entry name" value="Acyl_CoA_acyltransferase"/>
</dbReference>